<proteinExistence type="predicted"/>
<dbReference type="PANTHER" id="PTHR33977">
    <property type="entry name" value="ZINC ION BINDING PROTEIN"/>
    <property type="match status" value="1"/>
</dbReference>
<dbReference type="Proteomes" id="UP000250321">
    <property type="component" value="Unassembled WGS sequence"/>
</dbReference>
<dbReference type="AlphaFoldDB" id="A0A314U7L8"/>
<evidence type="ECO:0000313" key="2">
    <source>
        <dbReference type="Proteomes" id="UP000250321"/>
    </source>
</evidence>
<dbReference type="EMBL" id="PJQY01003922">
    <property type="protein sequence ID" value="PQM33427.1"/>
    <property type="molecule type" value="Genomic_DNA"/>
</dbReference>
<reference evidence="1 2" key="1">
    <citation type="submission" date="2018-02" db="EMBL/GenBank/DDBJ databases">
        <title>Draft genome of wild Prunus yedoensis var. nudiflora.</title>
        <authorList>
            <person name="Baek S."/>
            <person name="Kim J.-H."/>
            <person name="Choi K."/>
            <person name="Kim G.-B."/>
            <person name="Cho A."/>
            <person name="Jang H."/>
            <person name="Shin C.-H."/>
            <person name="Yu H.-J."/>
            <person name="Mun J.-H."/>
        </authorList>
    </citation>
    <scope>NUCLEOTIDE SEQUENCE [LARGE SCALE GENOMIC DNA]</scope>
    <source>
        <strain evidence="2">cv. Jeju island</strain>
        <tissue evidence="1">Leaf</tissue>
    </source>
</reference>
<accession>A0A314U7L8</accession>
<organism evidence="1 2">
    <name type="scientific">Prunus yedoensis var. nudiflora</name>
    <dbReference type="NCBI Taxonomy" id="2094558"/>
    <lineage>
        <taxon>Eukaryota</taxon>
        <taxon>Viridiplantae</taxon>
        <taxon>Streptophyta</taxon>
        <taxon>Embryophyta</taxon>
        <taxon>Tracheophyta</taxon>
        <taxon>Spermatophyta</taxon>
        <taxon>Magnoliopsida</taxon>
        <taxon>eudicotyledons</taxon>
        <taxon>Gunneridae</taxon>
        <taxon>Pentapetalae</taxon>
        <taxon>rosids</taxon>
        <taxon>fabids</taxon>
        <taxon>Rosales</taxon>
        <taxon>Rosaceae</taxon>
        <taxon>Amygdaloideae</taxon>
        <taxon>Amygdaleae</taxon>
        <taxon>Prunus</taxon>
    </lineage>
</organism>
<comment type="caution">
    <text evidence="1">The sequence shown here is derived from an EMBL/GenBank/DDBJ whole genome shotgun (WGS) entry which is preliminary data.</text>
</comment>
<dbReference type="STRING" id="2094558.A0A314U7L8"/>
<keyword evidence="2" id="KW-1185">Reference proteome</keyword>
<evidence type="ECO:0000313" key="1">
    <source>
        <dbReference type="EMBL" id="PQM33427.1"/>
    </source>
</evidence>
<name>A0A314U7L8_PRUYE</name>
<dbReference type="PANTHER" id="PTHR33977:SF4">
    <property type="entry name" value="SWIM-TYPE DOMAIN-CONTAINING PROTEIN"/>
    <property type="match status" value="1"/>
</dbReference>
<dbReference type="OrthoDB" id="1886636at2759"/>
<sequence length="244" mass="28236">MFKHLGWLLYCTRRPNTMDSVEEFMQVFVDQCAFMDYFKSRWLPNIELWANGIRSLPVAGPEPNAAIESYHLRLKSKLFNEQYVNSWSRVDWLIHTLTTEFQSSYWLDQYSIETGYFENLRDKSFSTNAWYQALQILNVDVILDEQNLQLGNLCKHVIKVAITCKSQQVARPILSAQVYRQALLTLLQNPPDDPVVLDHAILHATRLQQDIKGLEVISNSGLLQPLPSEISSHVSDNITFPRLH</sequence>
<gene>
    <name evidence="1" type="ORF">Pyn_40049</name>
</gene>
<protein>
    <submittedName>
        <fullName evidence="1">Uncharacterized protein</fullName>
    </submittedName>
</protein>